<evidence type="ECO:0000313" key="2">
    <source>
        <dbReference type="EMBL" id="KAA6329878.1"/>
    </source>
</evidence>
<evidence type="ECO:0000313" key="3">
    <source>
        <dbReference type="Proteomes" id="UP000324800"/>
    </source>
</evidence>
<accession>A0A5J4R860</accession>
<feature type="non-terminal residue" evidence="2">
    <location>
        <position position="40"/>
    </location>
</feature>
<gene>
    <name evidence="2" type="ORF">EZS28_053565</name>
</gene>
<dbReference type="Proteomes" id="UP000324800">
    <property type="component" value="Unassembled WGS sequence"/>
</dbReference>
<reference evidence="2 3" key="1">
    <citation type="submission" date="2019-03" db="EMBL/GenBank/DDBJ databases">
        <title>Single cell metagenomics reveals metabolic interactions within the superorganism composed of flagellate Streblomastix strix and complex community of Bacteroidetes bacteria on its surface.</title>
        <authorList>
            <person name="Treitli S.C."/>
            <person name="Kolisko M."/>
            <person name="Husnik F."/>
            <person name="Keeling P."/>
            <person name="Hampl V."/>
        </authorList>
    </citation>
    <scope>NUCLEOTIDE SEQUENCE [LARGE SCALE GENOMIC DNA]</scope>
    <source>
        <strain evidence="2">ST1C</strain>
    </source>
</reference>
<comment type="caution">
    <text evidence="2">The sequence shown here is derived from an EMBL/GenBank/DDBJ whole genome shotgun (WGS) entry which is preliminary data.</text>
</comment>
<organism evidence="2 3">
    <name type="scientific">Streblomastix strix</name>
    <dbReference type="NCBI Taxonomy" id="222440"/>
    <lineage>
        <taxon>Eukaryota</taxon>
        <taxon>Metamonada</taxon>
        <taxon>Preaxostyla</taxon>
        <taxon>Oxymonadida</taxon>
        <taxon>Streblomastigidae</taxon>
        <taxon>Streblomastix</taxon>
    </lineage>
</organism>
<evidence type="ECO:0000256" key="1">
    <source>
        <dbReference type="SAM" id="MobiDB-lite"/>
    </source>
</evidence>
<protein>
    <submittedName>
        <fullName evidence="2">Uncharacterized protein</fullName>
    </submittedName>
</protein>
<dbReference type="AlphaFoldDB" id="A0A5J4R860"/>
<sequence length="40" mass="4810">MTQKHYNQPKQQDENLEINLEDIETDPYHHTAKDQDMTLP</sequence>
<proteinExistence type="predicted"/>
<feature type="compositionally biased region" description="Polar residues" evidence="1">
    <location>
        <begin position="1"/>
        <end position="10"/>
    </location>
</feature>
<feature type="region of interest" description="Disordered" evidence="1">
    <location>
        <begin position="1"/>
        <end position="40"/>
    </location>
</feature>
<feature type="compositionally biased region" description="Basic and acidic residues" evidence="1">
    <location>
        <begin position="26"/>
        <end position="40"/>
    </location>
</feature>
<name>A0A5J4R860_9EUKA</name>
<feature type="compositionally biased region" description="Acidic residues" evidence="1">
    <location>
        <begin position="14"/>
        <end position="25"/>
    </location>
</feature>
<dbReference type="EMBL" id="SNRW01042962">
    <property type="protein sequence ID" value="KAA6329878.1"/>
    <property type="molecule type" value="Genomic_DNA"/>
</dbReference>